<feature type="signal peptide" evidence="1">
    <location>
        <begin position="1"/>
        <end position="29"/>
    </location>
</feature>
<feature type="chain" id="PRO_5005184285" description="Lipoprotein" evidence="1">
    <location>
        <begin position="30"/>
        <end position="250"/>
    </location>
</feature>
<evidence type="ECO:0000313" key="3">
    <source>
        <dbReference type="Proteomes" id="UP000035268"/>
    </source>
</evidence>
<dbReference type="PROSITE" id="PS51257">
    <property type="entry name" value="PROKAR_LIPOPROTEIN"/>
    <property type="match status" value="1"/>
</dbReference>
<sequence length="250" mass="28027" precursor="true">MTDRTHRVSTLMLLAVCLALAGCAPESGASYGSGPVIYFDLFPELGFWQPSGAVHDMKIRDASGAAGGTALEIEPYFVEDYRRCLLLRYIPFIRAHRVRFRIWNSVPQDEGEVFVRGEITDANNKVHLLKMYGNTAAFRPDSRRSMLPVIGEEVAGAPVPFSGNRGREGAGWVTYEATLPQDIETTLGEGMVDVGYFSPGDRYKITPERMIPIKQFNISIDLPPGSTNLYHREDLRFYIDRLEFIGYPQP</sequence>
<keyword evidence="3" id="KW-1185">Reference proteome</keyword>
<dbReference type="EMBL" id="CP010904">
    <property type="protein sequence ID" value="AKJ65599.1"/>
    <property type="molecule type" value="Genomic_DNA"/>
</dbReference>
<dbReference type="KEGG" id="vbl:L21SP4_02373"/>
<evidence type="ECO:0000313" key="2">
    <source>
        <dbReference type="EMBL" id="AKJ65599.1"/>
    </source>
</evidence>
<dbReference type="RefSeq" id="WP_144413858.1">
    <property type="nucleotide sequence ID" value="NZ_CP010904.1"/>
</dbReference>
<name>A0A0G3EN71_9BACT</name>
<evidence type="ECO:0000256" key="1">
    <source>
        <dbReference type="SAM" id="SignalP"/>
    </source>
</evidence>
<keyword evidence="1" id="KW-0732">Signal</keyword>
<dbReference type="Proteomes" id="UP000035268">
    <property type="component" value="Chromosome"/>
</dbReference>
<dbReference type="AlphaFoldDB" id="A0A0G3EN71"/>
<protein>
    <recommendedName>
        <fullName evidence="4">Lipoprotein</fullName>
    </recommendedName>
</protein>
<organism evidence="2 3">
    <name type="scientific">Kiritimatiella glycovorans</name>
    <dbReference type="NCBI Taxonomy" id="1307763"/>
    <lineage>
        <taxon>Bacteria</taxon>
        <taxon>Pseudomonadati</taxon>
        <taxon>Kiritimatiellota</taxon>
        <taxon>Kiritimatiellia</taxon>
        <taxon>Kiritimatiellales</taxon>
        <taxon>Kiritimatiellaceae</taxon>
        <taxon>Kiritimatiella</taxon>
    </lineage>
</organism>
<evidence type="ECO:0008006" key="4">
    <source>
        <dbReference type="Google" id="ProtNLM"/>
    </source>
</evidence>
<accession>A0A0G3EN71</accession>
<proteinExistence type="predicted"/>
<dbReference type="PATRIC" id="fig|1609981.3.peg.2473"/>
<reference evidence="3" key="1">
    <citation type="submission" date="2015-02" db="EMBL/GenBank/DDBJ databases">
        <title>Description and complete genome sequence of the first cultured representative of the subdivision 5 of the Verrucomicrobia phylum.</title>
        <authorList>
            <person name="Spring S."/>
            <person name="Bunk B."/>
            <person name="Sproer C."/>
            <person name="Klenk H.-P."/>
        </authorList>
    </citation>
    <scope>NUCLEOTIDE SEQUENCE [LARGE SCALE GENOMIC DNA]</scope>
    <source>
        <strain evidence="3">L21-Fru-AB</strain>
    </source>
</reference>
<gene>
    <name evidence="2" type="ORF">L21SP4_02373</name>
</gene>
<reference evidence="2 3" key="2">
    <citation type="journal article" date="2016" name="ISME J.">
        <title>Characterization of the first cultured representative of Verrucomicrobia subdivision 5 indicates the proposal of a novel phylum.</title>
        <authorList>
            <person name="Spring S."/>
            <person name="Bunk B."/>
            <person name="Sproer C."/>
            <person name="Schumann P."/>
            <person name="Rohde M."/>
            <person name="Tindall B.J."/>
            <person name="Klenk H.P."/>
        </authorList>
    </citation>
    <scope>NUCLEOTIDE SEQUENCE [LARGE SCALE GENOMIC DNA]</scope>
    <source>
        <strain evidence="2 3">L21-Fru-AB</strain>
    </source>
</reference>